<comment type="catalytic activity">
    <reaction evidence="8">
        <text>ATP + H2O = ADP + phosphate + H(+)</text>
        <dbReference type="Rhea" id="RHEA:13065"/>
        <dbReference type="ChEBI" id="CHEBI:15377"/>
        <dbReference type="ChEBI" id="CHEBI:15378"/>
        <dbReference type="ChEBI" id="CHEBI:30616"/>
        <dbReference type="ChEBI" id="CHEBI:43474"/>
        <dbReference type="ChEBI" id="CHEBI:456216"/>
        <dbReference type="EC" id="3.6.4.12"/>
    </reaction>
</comment>
<dbReference type="InterPro" id="IPR003593">
    <property type="entry name" value="AAA+_ATPase"/>
</dbReference>
<dbReference type="InterPro" id="IPR041048">
    <property type="entry name" value="RuvB-like_C"/>
</dbReference>
<dbReference type="SMART" id="SM00382">
    <property type="entry name" value="AAA"/>
    <property type="match status" value="1"/>
</dbReference>
<dbReference type="Gene3D" id="3.40.50.300">
    <property type="entry name" value="P-loop containing nucleotide triphosphate hydrolases"/>
    <property type="match status" value="2"/>
</dbReference>
<keyword evidence="5 8" id="KW-0347">Helicase</keyword>
<keyword evidence="11" id="KW-1185">Reference proteome</keyword>
<evidence type="ECO:0000256" key="7">
    <source>
        <dbReference type="ARBA" id="ARBA00023242"/>
    </source>
</evidence>
<evidence type="ECO:0000259" key="9">
    <source>
        <dbReference type="SMART" id="SM00382"/>
    </source>
</evidence>
<dbReference type="InterPro" id="IPR027417">
    <property type="entry name" value="P-loop_NTPase"/>
</dbReference>
<dbReference type="Pfam" id="PF06068">
    <property type="entry name" value="TIP49"/>
    <property type="match status" value="1"/>
</dbReference>
<comment type="subcellular location">
    <subcellularLocation>
        <location evidence="1">Nucleus</location>
    </subcellularLocation>
</comment>
<dbReference type="EC" id="3.6.4.12" evidence="8"/>
<dbReference type="GO" id="GO:0005524">
    <property type="term" value="F:ATP binding"/>
    <property type="evidence" value="ECO:0007669"/>
    <property type="project" value="UniProtKB-KW"/>
</dbReference>
<dbReference type="OrthoDB" id="10060499at2759"/>
<evidence type="ECO:0000256" key="6">
    <source>
        <dbReference type="ARBA" id="ARBA00022840"/>
    </source>
</evidence>
<evidence type="ECO:0000256" key="1">
    <source>
        <dbReference type="ARBA" id="ARBA00004123"/>
    </source>
</evidence>
<dbReference type="PANTHER" id="PTHR11093">
    <property type="entry name" value="RUVB-RELATED REPTIN AND PONTIN"/>
    <property type="match status" value="1"/>
</dbReference>
<organism evidence="10 11">
    <name type="scientific">Caenorhabditis bovis</name>
    <dbReference type="NCBI Taxonomy" id="2654633"/>
    <lineage>
        <taxon>Eukaryota</taxon>
        <taxon>Metazoa</taxon>
        <taxon>Ecdysozoa</taxon>
        <taxon>Nematoda</taxon>
        <taxon>Chromadorea</taxon>
        <taxon>Rhabditida</taxon>
        <taxon>Rhabditina</taxon>
        <taxon>Rhabditomorpha</taxon>
        <taxon>Rhabditoidea</taxon>
        <taxon>Rhabditidae</taxon>
        <taxon>Peloderinae</taxon>
        <taxon>Caenorhabditis</taxon>
    </lineage>
</organism>
<evidence type="ECO:0000256" key="3">
    <source>
        <dbReference type="ARBA" id="ARBA00022741"/>
    </source>
</evidence>
<comment type="caution">
    <text evidence="10">The sequence shown here is derived from an EMBL/GenBank/DDBJ whole genome shotgun (WGS) entry which is preliminary data.</text>
</comment>
<dbReference type="Proteomes" id="UP000494206">
    <property type="component" value="Unassembled WGS sequence"/>
</dbReference>
<evidence type="ECO:0000256" key="8">
    <source>
        <dbReference type="RuleBase" id="RU363048"/>
    </source>
</evidence>
<dbReference type="GO" id="GO:0005634">
    <property type="term" value="C:nucleus"/>
    <property type="evidence" value="ECO:0007669"/>
    <property type="project" value="UniProtKB-SubCell"/>
</dbReference>
<comment type="similarity">
    <text evidence="2 8">Belongs to the RuvB family.</text>
</comment>
<evidence type="ECO:0000313" key="10">
    <source>
        <dbReference type="EMBL" id="CAB3406251.1"/>
    </source>
</evidence>
<evidence type="ECO:0000256" key="2">
    <source>
        <dbReference type="ARBA" id="ARBA00007519"/>
    </source>
</evidence>
<evidence type="ECO:0000256" key="5">
    <source>
        <dbReference type="ARBA" id="ARBA00022806"/>
    </source>
</evidence>
<feature type="domain" description="AAA+ ATPase" evidence="9">
    <location>
        <begin position="65"/>
        <end position="357"/>
    </location>
</feature>
<dbReference type="InterPro" id="IPR027238">
    <property type="entry name" value="RuvB-like"/>
</dbReference>
<keyword evidence="8" id="KW-0804">Transcription</keyword>
<evidence type="ECO:0000313" key="11">
    <source>
        <dbReference type="Proteomes" id="UP000494206"/>
    </source>
</evidence>
<dbReference type="Gene3D" id="1.10.8.60">
    <property type="match status" value="1"/>
</dbReference>
<dbReference type="EMBL" id="CADEPM010000005">
    <property type="protein sequence ID" value="CAB3406251.1"/>
    <property type="molecule type" value="Genomic_DNA"/>
</dbReference>
<dbReference type="GO" id="GO:0016787">
    <property type="term" value="F:hydrolase activity"/>
    <property type="evidence" value="ECO:0007669"/>
    <property type="project" value="UniProtKB-KW"/>
</dbReference>
<protein>
    <recommendedName>
        <fullName evidence="8">RuvB-like helicase</fullName>
        <ecNumber evidence="8">3.6.4.12</ecNumber>
    </recommendedName>
</protein>
<keyword evidence="8" id="KW-0805">Transcription regulation</keyword>
<dbReference type="AlphaFoldDB" id="A0A8S1F2T2"/>
<sequence>MATIDGVVIKDSIKVERIGVHSHIRGLGLNERLEATPVADGMVGQVAARQAAGFILRMIQEGKIAGRALLITGEPGSGKTAIAIGISKALGDDTPFVSISASEVYSTEINKTEALTQAFRRAIGIQIKEETEVLEGEVIALEVDRSASGVGPKVGKLTMRTTDMETIYDLGSKMVDACLKEKITPGDVVQVDKASGRMTRLGRSFNRSHDYDAMGPKVKLVQCPDGEIQKRRETVHTVCLHDIDVINSRTQGYVALFSGDTGEIKSEVRDQINKKVLEWREEGKAKFVPGVLFIDEAHMLDIECFSFLNRAIEGELSPLLIMATNRLIEKVRGTDIESAHGIPSDFLDRMLIINAEPYQTQDIEKILKIRADEEGVKMEQKAIELLVKLQTASSLRYCIQLISVSEVLRSRSKEEVIKLEHIMQAYRMFYDSKRSEKLLATATGFLE</sequence>
<dbReference type="GO" id="GO:0003678">
    <property type="term" value="F:DNA helicase activity"/>
    <property type="evidence" value="ECO:0007669"/>
    <property type="project" value="UniProtKB-EC"/>
</dbReference>
<dbReference type="SUPFAM" id="SSF52540">
    <property type="entry name" value="P-loop containing nucleoside triphosphate hydrolases"/>
    <property type="match status" value="1"/>
</dbReference>
<keyword evidence="4 8" id="KW-0378">Hydrolase</keyword>
<accession>A0A8S1F2T2</accession>
<dbReference type="FunFam" id="3.40.50.300:FF:002221">
    <property type="entry name" value="RuvB-like 2"/>
    <property type="match status" value="2"/>
</dbReference>
<name>A0A8S1F2T2_9PELO</name>
<dbReference type="Pfam" id="PF17856">
    <property type="entry name" value="TIP49_C"/>
    <property type="match status" value="1"/>
</dbReference>
<reference evidence="10 11" key="1">
    <citation type="submission" date="2020-04" db="EMBL/GenBank/DDBJ databases">
        <authorList>
            <person name="Laetsch R D."/>
            <person name="Stevens L."/>
            <person name="Kumar S."/>
            <person name="Blaxter L. M."/>
        </authorList>
    </citation>
    <scope>NUCLEOTIDE SEQUENCE [LARGE SCALE GENOMIC DNA]</scope>
</reference>
<evidence type="ECO:0000256" key="4">
    <source>
        <dbReference type="ARBA" id="ARBA00022801"/>
    </source>
</evidence>
<keyword evidence="3 8" id="KW-0547">Nucleotide-binding</keyword>
<keyword evidence="7 8" id="KW-0539">Nucleus</keyword>
<gene>
    <name evidence="10" type="ORF">CBOVIS_LOCUS8348</name>
</gene>
<proteinExistence type="inferred from homology"/>
<dbReference type="InterPro" id="IPR010339">
    <property type="entry name" value="TIP49_P-loop"/>
</dbReference>
<keyword evidence="6 8" id="KW-0067">ATP-binding</keyword>